<evidence type="ECO:0000313" key="1">
    <source>
        <dbReference type="Proteomes" id="UP000887576"/>
    </source>
</evidence>
<proteinExistence type="predicted"/>
<protein>
    <submittedName>
        <fullName evidence="2">USP domain-containing protein</fullName>
    </submittedName>
</protein>
<accession>A0AC34REW5</accession>
<dbReference type="WBParaSite" id="JU765_v2.g5964.t1">
    <property type="protein sequence ID" value="JU765_v2.g5964.t1"/>
    <property type="gene ID" value="JU765_v2.g5964"/>
</dbReference>
<evidence type="ECO:0000313" key="2">
    <source>
        <dbReference type="WBParaSite" id="JU765_v2.g5964.t1"/>
    </source>
</evidence>
<sequence>MAGKACAIEDSLMEHENHESSDPMDDSASTHKESKVISAEPENSRNPYDYMPKPAKGLQNLGNTCFYNSTMQCLMHTHALYKWLELVTEKEKLVIKRGNVTVNEKKVEVPNIEIALEHSQMPLVHALQHFLLEFRHGKGPNPSPLFGAIAQKAPRFRGWQQQDAHELLRYLLDGIRTEELKRFKEAIEKHIKIEDKEERHLVVRAYLKSTENCYVDSIFGGNLLQMIKCCKCGHVSNSLEPFLDLSLPLNYNEIPATAADVPPVPPRNRREETPKKLSKHQLKQAKKREKKEARRLAKLGAKLPNGGITESTNDVKMEENGENQEDDMEMKAIDDSASESSENESEDGQQSIEESTITNGNDSTETAAYNETLVSSPTGDFTTRTLENSMRHFTAAEKLCASNAYECEHCCAPHNKKLPANSKEKKTVEATKQYLIYSPPCVLTIHLKRFEQVPIYTGYNRFRTKKIRGNVDFPFVLNLAPFCAKNGQRINPGQDRVMYSLYGVVVHSGDLGGGHYIAFVKSRQVIESLSAAFMKLGLRPDHLPATADDCANGFPKYDVNANETAEKTLRDLDDGSKWYYCSDSHVREVDVKEVERTEAYIFLILICHLLSPVFFVLSCFVSFQVFPGLLIVQILVQSLCSHFHMSEVNCTNFLMMEP</sequence>
<name>A0AC34REW5_9BILA</name>
<dbReference type="Proteomes" id="UP000887576">
    <property type="component" value="Unplaced"/>
</dbReference>
<organism evidence="1 2">
    <name type="scientific">Panagrolaimus sp. JU765</name>
    <dbReference type="NCBI Taxonomy" id="591449"/>
    <lineage>
        <taxon>Eukaryota</taxon>
        <taxon>Metazoa</taxon>
        <taxon>Ecdysozoa</taxon>
        <taxon>Nematoda</taxon>
        <taxon>Chromadorea</taxon>
        <taxon>Rhabditida</taxon>
        <taxon>Tylenchina</taxon>
        <taxon>Panagrolaimomorpha</taxon>
        <taxon>Panagrolaimoidea</taxon>
        <taxon>Panagrolaimidae</taxon>
        <taxon>Panagrolaimus</taxon>
    </lineage>
</organism>
<reference evidence="2" key="1">
    <citation type="submission" date="2022-11" db="UniProtKB">
        <authorList>
            <consortium name="WormBaseParasite"/>
        </authorList>
    </citation>
    <scope>IDENTIFICATION</scope>
</reference>